<accession>A0A2I1FH29</accession>
<evidence type="ECO:0000313" key="2">
    <source>
        <dbReference type="Proteomes" id="UP000232688"/>
    </source>
</evidence>
<organism evidence="1 2">
    <name type="scientific">Rhizophagus irregularis</name>
    <dbReference type="NCBI Taxonomy" id="588596"/>
    <lineage>
        <taxon>Eukaryota</taxon>
        <taxon>Fungi</taxon>
        <taxon>Fungi incertae sedis</taxon>
        <taxon>Mucoromycota</taxon>
        <taxon>Glomeromycotina</taxon>
        <taxon>Glomeromycetes</taxon>
        <taxon>Glomerales</taxon>
        <taxon>Glomeraceae</taxon>
        <taxon>Rhizophagus</taxon>
    </lineage>
</organism>
<sequence length="200" mass="23286">MSSELGLLRQRITELEAENAELRKENTEISGLRIKLSVSDAEIAELKRRNAEFLRANKEYNKRRDAENAKLRARIKEMESDSPSFNLVAVSEVITVPTNSAKHLNSKSLEEKDMDSFLLEAHKKIVSSEIKQHNKEKKFLRESAKNQVHSKLSRDKKTVTNVDFFKLLYGLNRRVEISTAEFSSLWARIFEWIRSIFWDT</sequence>
<name>A0A2I1FH29_9GLOM</name>
<dbReference type="VEuPathDB" id="FungiDB:RhiirA1_477768"/>
<dbReference type="AlphaFoldDB" id="A0A2I1FH29"/>
<dbReference type="VEuPathDB" id="FungiDB:RhiirFUN_010595"/>
<dbReference type="EMBL" id="LLXH01003457">
    <property type="protein sequence ID" value="PKC54208.1"/>
    <property type="molecule type" value="Genomic_DNA"/>
</dbReference>
<dbReference type="VEuPathDB" id="FungiDB:FUN_009810"/>
<reference evidence="1 2" key="2">
    <citation type="submission" date="2017-10" db="EMBL/GenBank/DDBJ databases">
        <title>Genome analyses suggest a sexual origin of heterokaryosis in a supposedly ancient asexual fungus.</title>
        <authorList>
            <person name="Corradi N."/>
            <person name="Sedzielewska K."/>
            <person name="Noel J."/>
            <person name="Charron P."/>
            <person name="Farinelli L."/>
            <person name="Marton T."/>
            <person name="Kruger M."/>
            <person name="Pelin A."/>
            <person name="Brachmann A."/>
            <person name="Corradi N."/>
        </authorList>
    </citation>
    <scope>NUCLEOTIDE SEQUENCE [LARGE SCALE GENOMIC DNA]</scope>
    <source>
        <strain evidence="1 2">A1</strain>
    </source>
</reference>
<dbReference type="OrthoDB" id="2404249at2759"/>
<evidence type="ECO:0000313" key="1">
    <source>
        <dbReference type="EMBL" id="PKC54208.1"/>
    </source>
</evidence>
<comment type="caution">
    <text evidence="1">The sequence shown here is derived from an EMBL/GenBank/DDBJ whole genome shotgun (WGS) entry which is preliminary data.</text>
</comment>
<proteinExistence type="predicted"/>
<dbReference type="Proteomes" id="UP000232688">
    <property type="component" value="Unassembled WGS sequence"/>
</dbReference>
<gene>
    <name evidence="1" type="ORF">RhiirA1_477768</name>
</gene>
<protein>
    <submittedName>
        <fullName evidence="1">Uncharacterized protein</fullName>
    </submittedName>
</protein>
<reference evidence="1 2" key="1">
    <citation type="submission" date="2017-10" db="EMBL/GenBank/DDBJ databases">
        <title>Extensive intraspecific genome diversity in a model arbuscular mycorrhizal fungus.</title>
        <authorList>
            <person name="Chen E.C.H."/>
            <person name="Morin E."/>
            <person name="Baudet D."/>
            <person name="Noel J."/>
            <person name="Ndikumana S."/>
            <person name="Charron P."/>
            <person name="St-Onge C."/>
            <person name="Giorgi J."/>
            <person name="Grigoriev I.V."/>
            <person name="Roux C."/>
            <person name="Martin F.M."/>
            <person name="Corradi N."/>
        </authorList>
    </citation>
    <scope>NUCLEOTIDE SEQUENCE [LARGE SCALE GENOMIC DNA]</scope>
    <source>
        <strain evidence="1 2">A1</strain>
    </source>
</reference>